<comment type="caution">
    <text evidence="2">The sequence shown here is derived from an EMBL/GenBank/DDBJ whole genome shotgun (WGS) entry which is preliminary data.</text>
</comment>
<gene>
    <name evidence="2" type="ORF">NPIL_137181</name>
</gene>
<evidence type="ECO:0000313" key="2">
    <source>
        <dbReference type="EMBL" id="GFS32092.1"/>
    </source>
</evidence>
<evidence type="ECO:0000256" key="1">
    <source>
        <dbReference type="SAM" id="MobiDB-lite"/>
    </source>
</evidence>
<keyword evidence="3" id="KW-1185">Reference proteome</keyword>
<dbReference type="AlphaFoldDB" id="A0A8X6J3T8"/>
<dbReference type="Proteomes" id="UP000887013">
    <property type="component" value="Unassembled WGS sequence"/>
</dbReference>
<feature type="region of interest" description="Disordered" evidence="1">
    <location>
        <begin position="65"/>
        <end position="85"/>
    </location>
</feature>
<reference evidence="2" key="1">
    <citation type="submission" date="2020-08" db="EMBL/GenBank/DDBJ databases">
        <title>Multicomponent nature underlies the extraordinary mechanical properties of spider dragline silk.</title>
        <authorList>
            <person name="Kono N."/>
            <person name="Nakamura H."/>
            <person name="Mori M."/>
            <person name="Yoshida Y."/>
            <person name="Ohtoshi R."/>
            <person name="Malay A.D."/>
            <person name="Moran D.A.P."/>
            <person name="Tomita M."/>
            <person name="Numata K."/>
            <person name="Arakawa K."/>
        </authorList>
    </citation>
    <scope>NUCLEOTIDE SEQUENCE</scope>
</reference>
<sequence>MIEIKNIFYQSDNDSFIESSDLECDEEFLNDPFSDRGEFEIKNAEEYIELENDNDSEIIPRRNRRTRRLSSNDSESCNEKLDELI</sequence>
<protein>
    <submittedName>
        <fullName evidence="2">Uncharacterized protein</fullName>
    </submittedName>
</protein>
<dbReference type="OrthoDB" id="6467593at2759"/>
<proteinExistence type="predicted"/>
<organism evidence="2 3">
    <name type="scientific">Nephila pilipes</name>
    <name type="common">Giant wood spider</name>
    <name type="synonym">Nephila maculata</name>
    <dbReference type="NCBI Taxonomy" id="299642"/>
    <lineage>
        <taxon>Eukaryota</taxon>
        <taxon>Metazoa</taxon>
        <taxon>Ecdysozoa</taxon>
        <taxon>Arthropoda</taxon>
        <taxon>Chelicerata</taxon>
        <taxon>Arachnida</taxon>
        <taxon>Araneae</taxon>
        <taxon>Araneomorphae</taxon>
        <taxon>Entelegynae</taxon>
        <taxon>Araneoidea</taxon>
        <taxon>Nephilidae</taxon>
        <taxon>Nephila</taxon>
    </lineage>
</organism>
<accession>A0A8X6J3T8</accession>
<dbReference type="EMBL" id="BMAW01042035">
    <property type="protein sequence ID" value="GFS32092.1"/>
    <property type="molecule type" value="Genomic_DNA"/>
</dbReference>
<evidence type="ECO:0000313" key="3">
    <source>
        <dbReference type="Proteomes" id="UP000887013"/>
    </source>
</evidence>
<name>A0A8X6J3T8_NEPPI</name>